<dbReference type="InterPro" id="IPR013542">
    <property type="entry name" value="QueG_DUF1730"/>
</dbReference>
<keyword evidence="7 9" id="KW-0408">Iron</keyword>
<accession>H5SER1</accession>
<dbReference type="PANTHER" id="PTHR30002">
    <property type="entry name" value="EPOXYQUEUOSINE REDUCTASE"/>
    <property type="match status" value="1"/>
</dbReference>
<organism evidence="11">
    <name type="scientific">uncultured Chloroflexota bacterium</name>
    <dbReference type="NCBI Taxonomy" id="166587"/>
    <lineage>
        <taxon>Bacteria</taxon>
        <taxon>Bacillati</taxon>
        <taxon>Chloroflexota</taxon>
        <taxon>environmental samples</taxon>
    </lineage>
</organism>
<dbReference type="GO" id="GO:0051539">
    <property type="term" value="F:4 iron, 4 sulfur cluster binding"/>
    <property type="evidence" value="ECO:0007669"/>
    <property type="project" value="UniProtKB-KW"/>
</dbReference>
<feature type="binding site" evidence="9">
    <location>
        <position position="241"/>
    </location>
    <ligand>
        <name>[4Fe-4S] cluster</name>
        <dbReference type="ChEBI" id="CHEBI:49883"/>
        <label>2</label>
    </ligand>
</feature>
<comment type="similarity">
    <text evidence="9">Belongs to the QueG family.</text>
</comment>
<dbReference type="UniPathway" id="UPA00392"/>
<feature type="active site" description="Proton donor" evidence="9">
    <location>
        <position position="133"/>
    </location>
</feature>
<dbReference type="InterPro" id="IPR017900">
    <property type="entry name" value="4Fe4S_Fe_S_CS"/>
</dbReference>
<feature type="binding site" evidence="9">
    <location>
        <position position="214"/>
    </location>
    <ligand>
        <name>[4Fe-4S] cluster</name>
        <dbReference type="ChEBI" id="CHEBI:49883"/>
        <label>2</label>
    </ligand>
</feature>
<dbReference type="EC" id="1.17.99.6" evidence="9"/>
<evidence type="ECO:0000313" key="11">
    <source>
        <dbReference type="EMBL" id="BAL54647.1"/>
    </source>
</evidence>
<evidence type="ECO:0000256" key="5">
    <source>
        <dbReference type="ARBA" id="ARBA00022785"/>
    </source>
</evidence>
<evidence type="ECO:0000256" key="9">
    <source>
        <dbReference type="HAMAP-Rule" id="MF_00916"/>
    </source>
</evidence>
<feature type="binding site" evidence="9">
    <location>
        <position position="157"/>
    </location>
    <ligand>
        <name>cob(II)alamin</name>
        <dbReference type="ChEBI" id="CHEBI:16304"/>
    </ligand>
</feature>
<keyword evidence="1 9" id="KW-0004">4Fe-4S</keyword>
<comment type="function">
    <text evidence="9">Catalyzes the conversion of epoxyqueuosine (oQ) to queuosine (Q), which is a hypermodified base found in the wobble positions of tRNA(Asp), tRNA(Asn), tRNA(His) and tRNA(Tyr).</text>
</comment>
<dbReference type="GO" id="GO:0005737">
    <property type="term" value="C:cytoplasm"/>
    <property type="evidence" value="ECO:0007669"/>
    <property type="project" value="UniProtKB-SubCell"/>
</dbReference>
<feature type="binding site" evidence="9">
    <location>
        <position position="133"/>
    </location>
    <ligand>
        <name>cob(II)alamin</name>
        <dbReference type="ChEBI" id="CHEBI:16304"/>
    </ligand>
</feature>
<evidence type="ECO:0000256" key="8">
    <source>
        <dbReference type="ARBA" id="ARBA00023014"/>
    </source>
</evidence>
<proteinExistence type="inferred from homology"/>
<comment type="subcellular location">
    <subcellularLocation>
        <location evidence="9">Cytoplasm</location>
    </subcellularLocation>
</comment>
<evidence type="ECO:0000256" key="3">
    <source>
        <dbReference type="ARBA" id="ARBA00022694"/>
    </source>
</evidence>
<feature type="binding site" evidence="9">
    <location>
        <position position="188"/>
    </location>
    <ligand>
        <name>[4Fe-4S] cluster</name>
        <dbReference type="ChEBI" id="CHEBI:49883"/>
        <label>1</label>
    </ligand>
</feature>
<feature type="binding site" evidence="9">
    <location>
        <position position="216"/>
    </location>
    <ligand>
        <name>cob(II)alamin</name>
        <dbReference type="ChEBI" id="CHEBI:16304"/>
    </ligand>
</feature>
<keyword evidence="8 9" id="KW-0411">Iron-sulfur</keyword>
<evidence type="ECO:0000256" key="6">
    <source>
        <dbReference type="ARBA" id="ARBA00023002"/>
    </source>
</evidence>
<comment type="pathway">
    <text evidence="9">tRNA modification; tRNA-queuosine biosynthesis.</text>
</comment>
<dbReference type="NCBIfam" id="TIGR00276">
    <property type="entry name" value="tRNA epoxyqueuosine(34) reductase QueG"/>
    <property type="match status" value="1"/>
</dbReference>
<comment type="catalytic activity">
    <reaction evidence="9">
        <text>epoxyqueuosine(34) in tRNA + AH2 = queuosine(34) in tRNA + A + H2O</text>
        <dbReference type="Rhea" id="RHEA:32159"/>
        <dbReference type="Rhea" id="RHEA-COMP:18571"/>
        <dbReference type="Rhea" id="RHEA-COMP:18582"/>
        <dbReference type="ChEBI" id="CHEBI:13193"/>
        <dbReference type="ChEBI" id="CHEBI:15377"/>
        <dbReference type="ChEBI" id="CHEBI:17499"/>
        <dbReference type="ChEBI" id="CHEBI:194431"/>
        <dbReference type="ChEBI" id="CHEBI:194443"/>
        <dbReference type="EC" id="1.17.99.6"/>
    </reaction>
</comment>
<evidence type="ECO:0000256" key="2">
    <source>
        <dbReference type="ARBA" id="ARBA00022490"/>
    </source>
</evidence>
<keyword evidence="6 9" id="KW-0560">Oxidoreductase</keyword>
<dbReference type="GO" id="GO:0046872">
    <property type="term" value="F:metal ion binding"/>
    <property type="evidence" value="ECO:0007669"/>
    <property type="project" value="UniProtKB-KW"/>
</dbReference>
<name>H5SER1_9CHLR</name>
<dbReference type="SUPFAM" id="SSF46548">
    <property type="entry name" value="alpha-helical ferredoxin"/>
    <property type="match status" value="1"/>
</dbReference>
<evidence type="ECO:0000259" key="10">
    <source>
        <dbReference type="PROSITE" id="PS51379"/>
    </source>
</evidence>
<feature type="binding site" evidence="9">
    <location>
        <position position="168"/>
    </location>
    <ligand>
        <name>cob(II)alamin</name>
        <dbReference type="ChEBI" id="CHEBI:16304"/>
    </ligand>
</feature>
<feature type="binding site" evidence="9">
    <location>
        <position position="191"/>
    </location>
    <ligand>
        <name>[4Fe-4S] cluster</name>
        <dbReference type="ChEBI" id="CHEBI:49883"/>
        <label>1</label>
    </ligand>
</feature>
<feature type="binding site" evidence="9">
    <location>
        <position position="198"/>
    </location>
    <ligand>
        <name>[4Fe-4S] cluster</name>
        <dbReference type="ChEBI" id="CHEBI:49883"/>
        <label>2</label>
    </ligand>
</feature>
<keyword evidence="5 9" id="KW-0671">Queuosine biosynthesis</keyword>
<protein>
    <recommendedName>
        <fullName evidence="9">Epoxyqueuosine reductase</fullName>
        <ecNumber evidence="9">1.17.99.6</ecNumber>
    </recommendedName>
    <alternativeName>
        <fullName evidence="9">Queuosine biosynthesis protein QueG</fullName>
    </alternativeName>
</protein>
<gene>
    <name evidence="9" type="primary">queG</name>
    <name evidence="11" type="ORF">HGMM_F17E05C07</name>
</gene>
<dbReference type="GO" id="GO:0052693">
    <property type="term" value="F:epoxyqueuosine reductase activity"/>
    <property type="evidence" value="ECO:0007669"/>
    <property type="project" value="UniProtKB-UniRule"/>
</dbReference>
<feature type="binding site" evidence="9">
    <location>
        <position position="223"/>
    </location>
    <ligand>
        <name>tRNA</name>
        <dbReference type="ChEBI" id="CHEBI:17843"/>
    </ligand>
</feature>
<dbReference type="HAMAP" id="MF_00916">
    <property type="entry name" value="QueG"/>
    <property type="match status" value="1"/>
</dbReference>
<feature type="binding site" evidence="9">
    <location>
        <position position="58"/>
    </location>
    <ligand>
        <name>cob(II)alamin</name>
        <dbReference type="ChEBI" id="CHEBI:16304"/>
    </ligand>
</feature>
<sequence>MASLEEAIKGEARRLGFDLAGITTPDPPAHFHLFERWLEAGYHGEMGYLANERSRQRRADPRQILPECRSILVLAMRYPASHPPEPRPWAQGQIASYAWGEDYHLVLEKRLQQLADFIIAQVGHEIPYRYYTDSGPILERELAQRAGLGWIGKNSCLIHPRYGSYLLLAELLLGLELQPDEPFPSDHCGRCTRCLEACPTACILPDRTLDARRCISYLTIENKSAIPLELRTAIGNWIFGCDECQRVCPWNRFADPEGHPALAPQAPQTDQALREELKLDAVAFAERFRRRAVKRAKRRGYLRNVAVALGNCGTPEDLPALEQALQEENDPLLCEHLNWAIQQIRHRHALPGISSHEPAASTGHE</sequence>
<dbReference type="Pfam" id="PF08331">
    <property type="entry name" value="QueG_DUF1730"/>
    <property type="match status" value="1"/>
</dbReference>
<feature type="binding site" evidence="9">
    <location>
        <position position="194"/>
    </location>
    <ligand>
        <name>[4Fe-4S] cluster</name>
        <dbReference type="ChEBI" id="CHEBI:49883"/>
        <label>1</label>
    </ligand>
</feature>
<evidence type="ECO:0000256" key="4">
    <source>
        <dbReference type="ARBA" id="ARBA00022723"/>
    </source>
</evidence>
<feature type="binding site" evidence="9">
    <location>
        <begin position="241"/>
        <end position="242"/>
    </location>
    <ligand>
        <name>cob(II)alamin</name>
        <dbReference type="ChEBI" id="CHEBI:16304"/>
    </ligand>
</feature>
<evidence type="ECO:0000256" key="7">
    <source>
        <dbReference type="ARBA" id="ARBA00023004"/>
    </source>
</evidence>
<dbReference type="PROSITE" id="PS51379">
    <property type="entry name" value="4FE4S_FER_2"/>
    <property type="match status" value="1"/>
</dbReference>
<evidence type="ECO:0000256" key="1">
    <source>
        <dbReference type="ARBA" id="ARBA00022485"/>
    </source>
</evidence>
<comment type="caution">
    <text evidence="9">Lacks conserved residue(s) required for the propagation of feature annotation.</text>
</comment>
<keyword evidence="4 9" id="KW-0479">Metal-binding</keyword>
<dbReference type="AlphaFoldDB" id="H5SER1"/>
<comment type="cofactor">
    <cofactor evidence="9">
        <name>[4Fe-4S] cluster</name>
        <dbReference type="ChEBI" id="CHEBI:49883"/>
    </cofactor>
    <text evidence="9">Binds 2 [4Fe-4S] clusters per monomer.</text>
</comment>
<dbReference type="GO" id="GO:0031419">
    <property type="term" value="F:cobalamin binding"/>
    <property type="evidence" value="ECO:0007669"/>
    <property type="project" value="UniProtKB-KW"/>
</dbReference>
<dbReference type="InterPro" id="IPR004453">
    <property type="entry name" value="QueG"/>
</dbReference>
<keyword evidence="9" id="KW-0846">Cobalamin</keyword>
<reference evidence="11" key="2">
    <citation type="journal article" date="2012" name="PLoS ONE">
        <title>A Deeply Branching Thermophilic Bacterium with an Ancient Acetyl-CoA Pathway Dominates a Subsurface Ecosystem.</title>
        <authorList>
            <person name="Takami H."/>
            <person name="Noguchi H."/>
            <person name="Takaki Y."/>
            <person name="Uchiyama I."/>
            <person name="Toyoda A."/>
            <person name="Nishi S."/>
            <person name="Chee G.-J."/>
            <person name="Arai W."/>
            <person name="Nunoura T."/>
            <person name="Itoh T."/>
            <person name="Hattori M."/>
            <person name="Takai K."/>
        </authorList>
    </citation>
    <scope>NUCLEOTIDE SEQUENCE</scope>
</reference>
<dbReference type="Gene3D" id="3.30.70.20">
    <property type="match status" value="1"/>
</dbReference>
<feature type="binding site" evidence="9">
    <location>
        <position position="244"/>
    </location>
    <ligand>
        <name>[4Fe-4S] cluster</name>
        <dbReference type="ChEBI" id="CHEBI:49883"/>
        <label>2</label>
    </ligand>
</feature>
<feature type="domain" description="4Fe-4S ferredoxin-type" evidence="10">
    <location>
        <begin position="179"/>
        <end position="208"/>
    </location>
</feature>
<dbReference type="GO" id="GO:0008616">
    <property type="term" value="P:tRNA queuosine(34) biosynthetic process"/>
    <property type="evidence" value="ECO:0007669"/>
    <property type="project" value="UniProtKB-UniRule"/>
</dbReference>
<keyword evidence="3 9" id="KW-0819">tRNA processing</keyword>
<keyword evidence="9" id="KW-0170">Cobalt</keyword>
<comment type="subunit">
    <text evidence="9">Monomer.</text>
</comment>
<keyword evidence="2 9" id="KW-0963">Cytoplasm</keyword>
<feature type="binding site" evidence="9">
    <location>
        <position position="154"/>
    </location>
    <ligand>
        <name>cob(II)alamin</name>
        <dbReference type="ChEBI" id="CHEBI:16304"/>
    </ligand>
</feature>
<feature type="binding site" evidence="9">
    <location>
        <position position="248"/>
    </location>
    <ligand>
        <name>[4Fe-4S] cluster</name>
        <dbReference type="ChEBI" id="CHEBI:49883"/>
        <label>1</label>
    </ligand>
</feature>
<dbReference type="EMBL" id="AP011696">
    <property type="protein sequence ID" value="BAL54647.1"/>
    <property type="molecule type" value="Genomic_DNA"/>
</dbReference>
<comment type="cofactor">
    <cofactor evidence="9">
        <name>cob(II)alamin</name>
        <dbReference type="ChEBI" id="CHEBI:16304"/>
    </cofactor>
</comment>
<reference evidence="11" key="1">
    <citation type="journal article" date="2005" name="Environ. Microbiol.">
        <title>Genetic and functional properties of uncultivated thermophilic crenarchaeotes from a subsurface gold mine as revealed by analysis of genome fragments.</title>
        <authorList>
            <person name="Nunoura T."/>
            <person name="Hirayama H."/>
            <person name="Takami H."/>
            <person name="Oida H."/>
            <person name="Nishi S."/>
            <person name="Shimamura S."/>
            <person name="Suzuki Y."/>
            <person name="Inagaki F."/>
            <person name="Takai K."/>
            <person name="Nealson K.H."/>
            <person name="Horikoshi K."/>
        </authorList>
    </citation>
    <scope>NUCLEOTIDE SEQUENCE</scope>
</reference>
<dbReference type="PROSITE" id="PS00198">
    <property type="entry name" value="4FE4S_FER_1"/>
    <property type="match status" value="1"/>
</dbReference>
<dbReference type="Pfam" id="PF13484">
    <property type="entry name" value="Fer4_16"/>
    <property type="match status" value="1"/>
</dbReference>
<dbReference type="InterPro" id="IPR017896">
    <property type="entry name" value="4Fe4S_Fe-S-bd"/>
</dbReference>
<dbReference type="PANTHER" id="PTHR30002:SF4">
    <property type="entry name" value="EPOXYQUEUOSINE REDUCTASE"/>
    <property type="match status" value="1"/>
</dbReference>